<accession>A0A0E0ELH8</accession>
<dbReference type="Gramene" id="OMERI08G12150.1">
    <property type="protein sequence ID" value="OMERI08G12150.1"/>
    <property type="gene ID" value="OMERI08G12150"/>
</dbReference>
<dbReference type="Proteomes" id="UP000008021">
    <property type="component" value="Chromosome 8"/>
</dbReference>
<evidence type="ECO:0000313" key="2">
    <source>
        <dbReference type="Proteomes" id="UP000008021"/>
    </source>
</evidence>
<reference evidence="1" key="2">
    <citation type="submission" date="2018-05" db="EMBL/GenBank/DDBJ databases">
        <title>OmerRS3 (Oryza meridionalis Reference Sequence Version 3).</title>
        <authorList>
            <person name="Zhang J."/>
            <person name="Kudrna D."/>
            <person name="Lee S."/>
            <person name="Talag J."/>
            <person name="Welchert J."/>
            <person name="Wing R.A."/>
        </authorList>
    </citation>
    <scope>NUCLEOTIDE SEQUENCE [LARGE SCALE GENOMIC DNA]</scope>
    <source>
        <strain evidence="1">cv. OR44</strain>
    </source>
</reference>
<keyword evidence="2" id="KW-1185">Reference proteome</keyword>
<organism evidence="1">
    <name type="scientific">Oryza meridionalis</name>
    <dbReference type="NCBI Taxonomy" id="40149"/>
    <lineage>
        <taxon>Eukaryota</taxon>
        <taxon>Viridiplantae</taxon>
        <taxon>Streptophyta</taxon>
        <taxon>Embryophyta</taxon>
        <taxon>Tracheophyta</taxon>
        <taxon>Spermatophyta</taxon>
        <taxon>Magnoliopsida</taxon>
        <taxon>Liliopsida</taxon>
        <taxon>Poales</taxon>
        <taxon>Poaceae</taxon>
        <taxon>BOP clade</taxon>
        <taxon>Oryzoideae</taxon>
        <taxon>Oryzeae</taxon>
        <taxon>Oryzinae</taxon>
        <taxon>Oryza</taxon>
    </lineage>
</organism>
<dbReference type="AlphaFoldDB" id="A0A0E0ELH8"/>
<protein>
    <submittedName>
        <fullName evidence="1">Uncharacterized protein</fullName>
    </submittedName>
</protein>
<dbReference type="HOGENOM" id="CLU_2007615_0_0_1"/>
<dbReference type="EnsemblPlants" id="OMERI08G12150.1">
    <property type="protein sequence ID" value="OMERI08G12150.1"/>
    <property type="gene ID" value="OMERI08G12150"/>
</dbReference>
<name>A0A0E0ELH8_9ORYZ</name>
<evidence type="ECO:0000313" key="1">
    <source>
        <dbReference type="EnsemblPlants" id="OMERI08G12150.1"/>
    </source>
</evidence>
<sequence length="129" mass="14334">MLMSSINHTLVKVSVEVLDTPLLRTSSQVNFSQPSSSTQPSHALVPSNTYLENPYPMAKHVGVDEQGMYLDDGDEHVVMLRKLDFKGLSVKNPSMNLRMDVHEDKSQDGLEDESQDDCVDELMVSDGIP</sequence>
<reference evidence="1" key="1">
    <citation type="submission" date="2015-04" db="UniProtKB">
        <authorList>
            <consortium name="EnsemblPlants"/>
        </authorList>
    </citation>
    <scope>IDENTIFICATION</scope>
</reference>
<proteinExistence type="predicted"/>